<evidence type="ECO:0000313" key="2">
    <source>
        <dbReference type="Proteomes" id="UP000015105"/>
    </source>
</evidence>
<reference evidence="2" key="2">
    <citation type="journal article" date="2017" name="Nat. Plants">
        <title>The Aegilops tauschii genome reveals multiple impacts of transposons.</title>
        <authorList>
            <person name="Zhao G."/>
            <person name="Zou C."/>
            <person name="Li K."/>
            <person name="Wang K."/>
            <person name="Li T."/>
            <person name="Gao L."/>
            <person name="Zhang X."/>
            <person name="Wang H."/>
            <person name="Yang Z."/>
            <person name="Liu X."/>
            <person name="Jiang W."/>
            <person name="Mao L."/>
            <person name="Kong X."/>
            <person name="Jiao Y."/>
            <person name="Jia J."/>
        </authorList>
    </citation>
    <scope>NUCLEOTIDE SEQUENCE [LARGE SCALE GENOMIC DNA]</scope>
    <source>
        <strain evidence="2">cv. AL8/78</strain>
    </source>
</reference>
<dbReference type="PANTHER" id="PTHR15921:SF12">
    <property type="entry name" value="POLYADENYLATION AND CLEAVAGE FACTOR HOMOLOG 4"/>
    <property type="match status" value="1"/>
</dbReference>
<evidence type="ECO:0000313" key="1">
    <source>
        <dbReference type="EnsemblPlants" id="AET0Gv20155600.15"/>
    </source>
</evidence>
<dbReference type="GO" id="GO:0006369">
    <property type="term" value="P:termination of RNA polymerase II transcription"/>
    <property type="evidence" value="ECO:0007669"/>
    <property type="project" value="InterPro"/>
</dbReference>
<dbReference type="GO" id="GO:0005849">
    <property type="term" value="C:mRNA cleavage factor complex"/>
    <property type="evidence" value="ECO:0007669"/>
    <property type="project" value="TreeGrafter"/>
</dbReference>
<sequence>LAELTFNCKPIITELTIIAGQHAALAARGIADAICARILEVVALPSMLFPRAVMLYFEKERLGI</sequence>
<accession>A0A452XH08</accession>
<dbReference type="Gramene" id="AET0Gv20155600.15">
    <property type="protein sequence ID" value="AET0Gv20155600.15"/>
    <property type="gene ID" value="AET0Gv20155600"/>
</dbReference>
<dbReference type="AlphaFoldDB" id="A0A452XH08"/>
<proteinExistence type="predicted"/>
<dbReference type="InterPro" id="IPR008942">
    <property type="entry name" value="ENTH_VHS"/>
</dbReference>
<name>A0A452XH08_AEGTS</name>
<dbReference type="EnsemblPlants" id="AET0Gv20155600.15">
    <property type="protein sequence ID" value="AET0Gv20155600.15"/>
    <property type="gene ID" value="AET0Gv20155600"/>
</dbReference>
<keyword evidence="2" id="KW-1185">Reference proteome</keyword>
<reference evidence="1" key="3">
    <citation type="submission" date="2019-03" db="UniProtKB">
        <authorList>
            <consortium name="EnsemblPlants"/>
        </authorList>
    </citation>
    <scope>IDENTIFICATION</scope>
</reference>
<dbReference type="Gene3D" id="1.25.40.90">
    <property type="match status" value="1"/>
</dbReference>
<organism evidence="1 2">
    <name type="scientific">Aegilops tauschii subsp. strangulata</name>
    <name type="common">Goatgrass</name>
    <dbReference type="NCBI Taxonomy" id="200361"/>
    <lineage>
        <taxon>Eukaryota</taxon>
        <taxon>Viridiplantae</taxon>
        <taxon>Streptophyta</taxon>
        <taxon>Embryophyta</taxon>
        <taxon>Tracheophyta</taxon>
        <taxon>Spermatophyta</taxon>
        <taxon>Magnoliopsida</taxon>
        <taxon>Liliopsida</taxon>
        <taxon>Poales</taxon>
        <taxon>Poaceae</taxon>
        <taxon>BOP clade</taxon>
        <taxon>Pooideae</taxon>
        <taxon>Triticodae</taxon>
        <taxon>Triticeae</taxon>
        <taxon>Triticinae</taxon>
        <taxon>Aegilops</taxon>
    </lineage>
</organism>
<dbReference type="GO" id="GO:0005737">
    <property type="term" value="C:cytoplasm"/>
    <property type="evidence" value="ECO:0007669"/>
    <property type="project" value="TreeGrafter"/>
</dbReference>
<dbReference type="InterPro" id="IPR045154">
    <property type="entry name" value="PCF11-like"/>
</dbReference>
<protein>
    <submittedName>
        <fullName evidence="1">Uncharacterized protein</fullName>
    </submittedName>
</protein>
<dbReference type="SUPFAM" id="SSF48464">
    <property type="entry name" value="ENTH/VHS domain"/>
    <property type="match status" value="1"/>
</dbReference>
<dbReference type="GO" id="GO:0031124">
    <property type="term" value="P:mRNA 3'-end processing"/>
    <property type="evidence" value="ECO:0007669"/>
    <property type="project" value="InterPro"/>
</dbReference>
<dbReference type="GO" id="GO:0003729">
    <property type="term" value="F:mRNA binding"/>
    <property type="evidence" value="ECO:0007669"/>
    <property type="project" value="InterPro"/>
</dbReference>
<dbReference type="PANTHER" id="PTHR15921">
    <property type="entry name" value="PRE-MRNA CLEAVAGE COMPLEX II"/>
    <property type="match status" value="1"/>
</dbReference>
<dbReference type="GO" id="GO:0000993">
    <property type="term" value="F:RNA polymerase II complex binding"/>
    <property type="evidence" value="ECO:0007669"/>
    <property type="project" value="InterPro"/>
</dbReference>
<reference evidence="2" key="1">
    <citation type="journal article" date="2014" name="Science">
        <title>Ancient hybridizations among the ancestral genomes of bread wheat.</title>
        <authorList>
            <consortium name="International Wheat Genome Sequencing Consortium,"/>
            <person name="Marcussen T."/>
            <person name="Sandve S.R."/>
            <person name="Heier L."/>
            <person name="Spannagl M."/>
            <person name="Pfeifer M."/>
            <person name="Jakobsen K.S."/>
            <person name="Wulff B.B."/>
            <person name="Steuernagel B."/>
            <person name="Mayer K.F."/>
            <person name="Olsen O.A."/>
        </authorList>
    </citation>
    <scope>NUCLEOTIDE SEQUENCE [LARGE SCALE GENOMIC DNA]</scope>
    <source>
        <strain evidence="2">cv. AL8/78</strain>
    </source>
</reference>
<dbReference type="Proteomes" id="UP000015105">
    <property type="component" value="Unassembled WGS sequence"/>
</dbReference>